<sequence>MIPGLFLVDVFIDGNGFDHCHRRPVPKLRSVKVPNALGLAFAQWSMCHTTIVDLIDTMQTRSRSLLVSNWLAKPNPEAAVPDGSPGAKVLNPVARHSHNLLASEDGARVKDILWECLGNKAIEHAVKEWEVDIILMPIAFPHRDEDIEDVIDNRHNRVLLFAAASNNASWKRFCSSVWPGSNNLESTTRVQLDRALETTK</sequence>
<evidence type="ECO:0000313" key="1">
    <source>
        <dbReference type="EMBL" id="KAF3065669.1"/>
    </source>
</evidence>
<dbReference type="Proteomes" id="UP000801864">
    <property type="component" value="Unassembled WGS sequence"/>
</dbReference>
<evidence type="ECO:0000313" key="2">
    <source>
        <dbReference type="Proteomes" id="UP000801864"/>
    </source>
</evidence>
<keyword evidence="2" id="KW-1185">Reference proteome</keyword>
<proteinExistence type="predicted"/>
<dbReference type="EMBL" id="QLNT01000018">
    <property type="protein sequence ID" value="KAF3065669.1"/>
    <property type="molecule type" value="Genomic_DNA"/>
</dbReference>
<organism evidence="1 2">
    <name type="scientific">Trichoderma lentiforme</name>
    <dbReference type="NCBI Taxonomy" id="1567552"/>
    <lineage>
        <taxon>Eukaryota</taxon>
        <taxon>Fungi</taxon>
        <taxon>Dikarya</taxon>
        <taxon>Ascomycota</taxon>
        <taxon>Pezizomycotina</taxon>
        <taxon>Sordariomycetes</taxon>
        <taxon>Hypocreomycetidae</taxon>
        <taxon>Hypocreales</taxon>
        <taxon>Hypocreaceae</taxon>
        <taxon>Trichoderma</taxon>
    </lineage>
</organism>
<accession>A0A9P5C913</accession>
<name>A0A9P5C913_9HYPO</name>
<protein>
    <submittedName>
        <fullName evidence="1">Uncharacterized protein</fullName>
    </submittedName>
</protein>
<comment type="caution">
    <text evidence="1">The sequence shown here is derived from an EMBL/GenBank/DDBJ whole genome shotgun (WGS) entry which is preliminary data.</text>
</comment>
<reference evidence="1 2" key="1">
    <citation type="submission" date="2018-06" db="EMBL/GenBank/DDBJ databases">
        <title>Genome analysis of cellulolytic fungus Trichoderma lentiforme CFAM-422.</title>
        <authorList>
            <person name="Steindorff A.S."/>
            <person name="Formighieri E.F."/>
            <person name="Midorikawa G.E.O."/>
            <person name="Tamietti M.S."/>
            <person name="Ramos E.Z."/>
            <person name="Silva A.S."/>
            <person name="Bon E.P.S."/>
            <person name="Mendes T.D."/>
            <person name="Damaso M.C.T."/>
            <person name="Favaro L.C.L."/>
        </authorList>
    </citation>
    <scope>NUCLEOTIDE SEQUENCE [LARGE SCALE GENOMIC DNA]</scope>
    <source>
        <strain evidence="1 2">CFAM-422</strain>
    </source>
</reference>
<gene>
    <name evidence="1" type="ORF">CFAM422_009769</name>
</gene>
<dbReference type="AlphaFoldDB" id="A0A9P5C913"/>